<protein>
    <recommendedName>
        <fullName evidence="4">Transmembrane protein</fullName>
    </recommendedName>
</protein>
<name>A0A8S1QFL4_PARPR</name>
<sequence>MDIDAHNAQINELNDAKIQQIKAQNKLFGGIIKKGDPLYKNIINVILFALLFPCMIILELVIGIKNLSIYIWKSLISFIDFTVIAYGKTKQYIIVNYYFVQNWIYIKCSLLIAKLRDCLNATLEFLIQKYQQVKLLIIYFFIAFVIKYVIIINQWIKLKSIALFTFCDYWYKKLSNFIKIQVLTLIRVIKKILKFIISNVKRIILIIYKAIKRLTIYLKEKIIKFLSYVQQILQKISKFFQEQVFIPLKNKIVNLSYYLFIQFCHYMIKIYHGSNYYGCLILNYLERKFFQFLNWTNVQIKLLIRYMKYLKNKLIDFSLLLIDFLLGKYKQLKQNVISPVSLKIKEVSKKIKNFIIDITLKCIDFIKLALIYLRDEVIIKLKVKLENIYKNGSKVSFKVFKLLQKRGKMLTLKAKQIYNKMRENSAKRYEKFVLMMNRIQEKMKRIAQIILKNIKIAFNYIKKLLKLGGQLINRFVKFLFKSIKNLIKWIIELQCKIIVKFIIAFRILNPIIWLIEKIFEIFFNIISYPYIQLNKIIDVGIDFIIYVIPNKLYNGIVYIIEKLIQLFIKIERLINIIIKQSKKIITIINLKIIQPIVRTIIYLYSIIKKVVLIIVQSLINFKDMIKYDYVLPAWASIRLFAVKIRDSYLKIKQKVIQIINYGIYKIKLAYQFLKESILFVMTKITNFIKLLIQFIKAQIQLLWQQIKYVYGIMIGPLIQIKNYIIQAFLSFKQIIFNYIVILRNIIVGQCIIVKEAALAILIKMKELLNQIKQSMIDQLNAIKIIFNNIYDSLKLSLIQIKNQISQQMDSIKQILIQQKNAISEQFRIIRQNIKMQGVQVKESIINIKNNISQTIKIMFKRG</sequence>
<evidence type="ECO:0000313" key="2">
    <source>
        <dbReference type="EMBL" id="CAD8114402.1"/>
    </source>
</evidence>
<keyword evidence="1" id="KW-0472">Membrane</keyword>
<feature type="transmembrane region" description="Helical" evidence="1">
    <location>
        <begin position="42"/>
        <end position="64"/>
    </location>
</feature>
<dbReference type="AlphaFoldDB" id="A0A8S1QFL4"/>
<feature type="transmembrane region" description="Helical" evidence="1">
    <location>
        <begin position="136"/>
        <end position="156"/>
    </location>
</feature>
<keyword evidence="3" id="KW-1185">Reference proteome</keyword>
<feature type="transmembrane region" description="Helical" evidence="1">
    <location>
        <begin position="735"/>
        <end position="762"/>
    </location>
</feature>
<dbReference type="Proteomes" id="UP000688137">
    <property type="component" value="Unassembled WGS sequence"/>
</dbReference>
<keyword evidence="1" id="KW-0812">Transmembrane</keyword>
<proteinExistence type="predicted"/>
<dbReference type="EMBL" id="CAJJDM010000164">
    <property type="protein sequence ID" value="CAD8114402.1"/>
    <property type="molecule type" value="Genomic_DNA"/>
</dbReference>
<evidence type="ECO:0000313" key="3">
    <source>
        <dbReference type="Proteomes" id="UP000688137"/>
    </source>
</evidence>
<feature type="transmembrane region" description="Helical" evidence="1">
    <location>
        <begin position="70"/>
        <end position="87"/>
    </location>
</feature>
<feature type="transmembrane region" description="Helical" evidence="1">
    <location>
        <begin position="600"/>
        <end position="619"/>
    </location>
</feature>
<accession>A0A8S1QFL4</accession>
<dbReference type="OMA" id="HVFVIFN"/>
<feature type="transmembrane region" description="Helical" evidence="1">
    <location>
        <begin position="708"/>
        <end position="729"/>
    </location>
</feature>
<gene>
    <name evidence="2" type="ORF">PPRIM_AZ9-3.1.T1590097</name>
</gene>
<evidence type="ECO:0000256" key="1">
    <source>
        <dbReference type="SAM" id="Phobius"/>
    </source>
</evidence>
<comment type="caution">
    <text evidence="2">The sequence shown here is derived from an EMBL/GenBank/DDBJ whole genome shotgun (WGS) entry which is preliminary data.</text>
</comment>
<evidence type="ECO:0008006" key="4">
    <source>
        <dbReference type="Google" id="ProtNLM"/>
    </source>
</evidence>
<reference evidence="2" key="1">
    <citation type="submission" date="2021-01" db="EMBL/GenBank/DDBJ databases">
        <authorList>
            <consortium name="Genoscope - CEA"/>
            <person name="William W."/>
        </authorList>
    </citation>
    <scope>NUCLEOTIDE SEQUENCE</scope>
</reference>
<keyword evidence="1" id="KW-1133">Transmembrane helix</keyword>
<organism evidence="2 3">
    <name type="scientific">Paramecium primaurelia</name>
    <dbReference type="NCBI Taxonomy" id="5886"/>
    <lineage>
        <taxon>Eukaryota</taxon>
        <taxon>Sar</taxon>
        <taxon>Alveolata</taxon>
        <taxon>Ciliophora</taxon>
        <taxon>Intramacronucleata</taxon>
        <taxon>Oligohymenophorea</taxon>
        <taxon>Peniculida</taxon>
        <taxon>Parameciidae</taxon>
        <taxon>Paramecium</taxon>
    </lineage>
</organism>